<organism evidence="2 3">
    <name type="scientific">Plasmodiophora brassicae</name>
    <name type="common">Clubroot disease agent</name>
    <dbReference type="NCBI Taxonomy" id="37360"/>
    <lineage>
        <taxon>Eukaryota</taxon>
        <taxon>Sar</taxon>
        <taxon>Rhizaria</taxon>
        <taxon>Endomyxa</taxon>
        <taxon>Phytomyxea</taxon>
        <taxon>Plasmodiophorida</taxon>
        <taxon>Plasmodiophoridae</taxon>
        <taxon>Plasmodiophora</taxon>
    </lineage>
</organism>
<keyword evidence="1" id="KW-0472">Membrane</keyword>
<keyword evidence="1" id="KW-1133">Transmembrane helix</keyword>
<feature type="transmembrane region" description="Helical" evidence="1">
    <location>
        <begin position="99"/>
        <end position="118"/>
    </location>
</feature>
<evidence type="ECO:0000313" key="3">
    <source>
        <dbReference type="Proteomes" id="UP000039324"/>
    </source>
</evidence>
<accession>A0A0G4J4M4</accession>
<keyword evidence="1" id="KW-0812">Transmembrane</keyword>
<reference evidence="2 3" key="1">
    <citation type="submission" date="2015-02" db="EMBL/GenBank/DDBJ databases">
        <authorList>
            <person name="Chooi Y.-H."/>
        </authorList>
    </citation>
    <scope>NUCLEOTIDE SEQUENCE [LARGE SCALE GENOMIC DNA]</scope>
    <source>
        <strain evidence="2">E3</strain>
    </source>
</reference>
<dbReference type="AlphaFoldDB" id="A0A0G4J4M4"/>
<evidence type="ECO:0000256" key="1">
    <source>
        <dbReference type="SAM" id="Phobius"/>
    </source>
</evidence>
<keyword evidence="3" id="KW-1185">Reference proteome</keyword>
<sequence length="306" mass="34272">MLDPMVMDAPHHLVWVDSTRNLLRSRSVIWLMLQCASPAACAITVNLTLISTSSDGTTTCSRWFTDNPASFFLRPDKHLSQCGLDSEFLNELPPTMVDFRMYLLTLILANRVIGYTAIMGFRIYLLFLISHAPILRITVPIFITSNSEYSKDICGVSVLYSSGVDLVFQICIFSEITVCTSSRLLDSTHVFIARNILNDEVVLPQLHTLALQLFRCWLRALLWRYSSFSTTSTNALASLSRDAQLEDICPPWEFALPFLPFVGCSSQSIPSALQKLSCSSLQPCRFSLIPSATDLLRFGLSLMDFS</sequence>
<evidence type="ECO:0000313" key="2">
    <source>
        <dbReference type="EMBL" id="CEP02525.1"/>
    </source>
</evidence>
<dbReference type="EMBL" id="CDSF01000130">
    <property type="protein sequence ID" value="CEP02525.1"/>
    <property type="molecule type" value="Genomic_DNA"/>
</dbReference>
<proteinExistence type="predicted"/>
<name>A0A0G4J4M4_PLABS</name>
<dbReference type="Proteomes" id="UP000039324">
    <property type="component" value="Unassembled WGS sequence"/>
</dbReference>
<feature type="transmembrane region" description="Helical" evidence="1">
    <location>
        <begin position="28"/>
        <end position="49"/>
    </location>
</feature>
<protein>
    <submittedName>
        <fullName evidence="2">Uncharacterized protein</fullName>
    </submittedName>
</protein>
<gene>
    <name evidence="2" type="ORF">PBRA_009109</name>
</gene>